<sequence>MKKIAVLLLSLFVLAATALPSTTLAKQPSSDHHQFLSKKMQAVSKKTYRYFEDFTVEETGLT</sequence>
<evidence type="ECO:0000256" key="1">
    <source>
        <dbReference type="SAM" id="SignalP"/>
    </source>
</evidence>
<accession>A0ABV6LTU8</accession>
<evidence type="ECO:0000313" key="2">
    <source>
        <dbReference type="EMBL" id="MFC0525840.1"/>
    </source>
</evidence>
<dbReference type="RefSeq" id="WP_377351593.1">
    <property type="nucleotide sequence ID" value="NZ_JBHLTP010000023.1"/>
</dbReference>
<feature type="signal peptide" evidence="1">
    <location>
        <begin position="1"/>
        <end position="18"/>
    </location>
</feature>
<protein>
    <submittedName>
        <fullName evidence="2">Uncharacterized protein</fullName>
    </submittedName>
</protein>
<gene>
    <name evidence="2" type="ORF">ACFFGV_19885</name>
</gene>
<proteinExistence type="predicted"/>
<evidence type="ECO:0000313" key="3">
    <source>
        <dbReference type="Proteomes" id="UP001589836"/>
    </source>
</evidence>
<organism evidence="2 3">
    <name type="scientific">Pontibacillus salicampi</name>
    <dbReference type="NCBI Taxonomy" id="1449801"/>
    <lineage>
        <taxon>Bacteria</taxon>
        <taxon>Bacillati</taxon>
        <taxon>Bacillota</taxon>
        <taxon>Bacilli</taxon>
        <taxon>Bacillales</taxon>
        <taxon>Bacillaceae</taxon>
        <taxon>Pontibacillus</taxon>
    </lineage>
</organism>
<reference evidence="2 3" key="1">
    <citation type="submission" date="2024-09" db="EMBL/GenBank/DDBJ databases">
        <authorList>
            <person name="Sun Q."/>
            <person name="Mori K."/>
        </authorList>
    </citation>
    <scope>NUCLEOTIDE SEQUENCE [LARGE SCALE GENOMIC DNA]</scope>
    <source>
        <strain evidence="2 3">NCAIM B.02529</strain>
    </source>
</reference>
<dbReference type="Proteomes" id="UP001589836">
    <property type="component" value="Unassembled WGS sequence"/>
</dbReference>
<feature type="chain" id="PRO_5045690900" evidence="1">
    <location>
        <begin position="19"/>
        <end position="62"/>
    </location>
</feature>
<dbReference type="EMBL" id="JBHLTP010000023">
    <property type="protein sequence ID" value="MFC0525840.1"/>
    <property type="molecule type" value="Genomic_DNA"/>
</dbReference>
<keyword evidence="3" id="KW-1185">Reference proteome</keyword>
<keyword evidence="1" id="KW-0732">Signal</keyword>
<comment type="caution">
    <text evidence="2">The sequence shown here is derived from an EMBL/GenBank/DDBJ whole genome shotgun (WGS) entry which is preliminary data.</text>
</comment>
<name>A0ABV6LTU8_9BACI</name>